<evidence type="ECO:0000313" key="1">
    <source>
        <dbReference type="EMBL" id="MED6213929.1"/>
    </source>
</evidence>
<accession>A0ABU6YX49</accession>
<protein>
    <submittedName>
        <fullName evidence="1">Uncharacterized protein</fullName>
    </submittedName>
</protein>
<proteinExistence type="predicted"/>
<gene>
    <name evidence="1" type="ORF">PIB30_098201</name>
</gene>
<feature type="non-terminal residue" evidence="1">
    <location>
        <position position="103"/>
    </location>
</feature>
<keyword evidence="2" id="KW-1185">Reference proteome</keyword>
<evidence type="ECO:0000313" key="2">
    <source>
        <dbReference type="Proteomes" id="UP001341840"/>
    </source>
</evidence>
<name>A0ABU6YX49_9FABA</name>
<reference evidence="1 2" key="1">
    <citation type="journal article" date="2023" name="Plants (Basel)">
        <title>Bridging the Gap: Combining Genomics and Transcriptomics Approaches to Understand Stylosanthes scabra, an Orphan Legume from the Brazilian Caatinga.</title>
        <authorList>
            <person name="Ferreira-Neto J.R.C."/>
            <person name="da Silva M.D."/>
            <person name="Binneck E."/>
            <person name="de Melo N.F."/>
            <person name="da Silva R.H."/>
            <person name="de Melo A.L.T.M."/>
            <person name="Pandolfi V."/>
            <person name="Bustamante F.O."/>
            <person name="Brasileiro-Vidal A.C."/>
            <person name="Benko-Iseppon A.M."/>
        </authorList>
    </citation>
    <scope>NUCLEOTIDE SEQUENCE [LARGE SCALE GENOMIC DNA]</scope>
    <source>
        <tissue evidence="1">Leaves</tissue>
    </source>
</reference>
<dbReference type="Proteomes" id="UP001341840">
    <property type="component" value="Unassembled WGS sequence"/>
</dbReference>
<sequence length="103" mass="11253">MAGCFLASSSALFTASKAIAASRLLDGLVPLVDFLLRSWLGVADFASLLVVDWDFFFHLPLGSSALCFLSLEYEIPTDGANVKVRSLNDCPKDFEWGTKPQYS</sequence>
<comment type="caution">
    <text evidence="1">The sequence shown here is derived from an EMBL/GenBank/DDBJ whole genome shotgun (WGS) entry which is preliminary data.</text>
</comment>
<organism evidence="1 2">
    <name type="scientific">Stylosanthes scabra</name>
    <dbReference type="NCBI Taxonomy" id="79078"/>
    <lineage>
        <taxon>Eukaryota</taxon>
        <taxon>Viridiplantae</taxon>
        <taxon>Streptophyta</taxon>
        <taxon>Embryophyta</taxon>
        <taxon>Tracheophyta</taxon>
        <taxon>Spermatophyta</taxon>
        <taxon>Magnoliopsida</taxon>
        <taxon>eudicotyledons</taxon>
        <taxon>Gunneridae</taxon>
        <taxon>Pentapetalae</taxon>
        <taxon>rosids</taxon>
        <taxon>fabids</taxon>
        <taxon>Fabales</taxon>
        <taxon>Fabaceae</taxon>
        <taxon>Papilionoideae</taxon>
        <taxon>50 kb inversion clade</taxon>
        <taxon>dalbergioids sensu lato</taxon>
        <taxon>Dalbergieae</taxon>
        <taxon>Pterocarpus clade</taxon>
        <taxon>Stylosanthes</taxon>
    </lineage>
</organism>
<dbReference type="EMBL" id="JASCZI010244141">
    <property type="protein sequence ID" value="MED6213929.1"/>
    <property type="molecule type" value="Genomic_DNA"/>
</dbReference>